<dbReference type="Gene3D" id="3.60.15.10">
    <property type="entry name" value="Ribonuclease Z/Hydroxyacylglutathione hydrolase-like"/>
    <property type="match status" value="1"/>
</dbReference>
<dbReference type="EMBL" id="LCRD01000014">
    <property type="protein sequence ID" value="KKW30341.1"/>
    <property type="molecule type" value="Genomic_DNA"/>
</dbReference>
<keyword evidence="1" id="KW-0378">Hydrolase</keyword>
<proteinExistence type="predicted"/>
<gene>
    <name evidence="1" type="ORF">UY72_C0014G0003</name>
</gene>
<dbReference type="Proteomes" id="UP000034846">
    <property type="component" value="Unassembled WGS sequence"/>
</dbReference>
<dbReference type="SUPFAM" id="SSF56281">
    <property type="entry name" value="Metallo-hydrolase/oxidoreductase"/>
    <property type="match status" value="1"/>
</dbReference>
<dbReference type="GO" id="GO:0016787">
    <property type="term" value="F:hydrolase activity"/>
    <property type="evidence" value="ECO:0007669"/>
    <property type="project" value="UniProtKB-KW"/>
</dbReference>
<dbReference type="InterPro" id="IPR036866">
    <property type="entry name" value="RibonucZ/Hydroxyglut_hydro"/>
</dbReference>
<name>A0A0G1XHA0_9BACT</name>
<sequence length="239" mass="25746">MPRQECLLKAHYTNVSRRDNLGTLLMPMNISWNGLGSFVITAKPSQDEVSIVTNPFAVDGVRFPRSVAASIIVTSHEGDDTGNRAAIIAEHEGSKPFVVEHAGEYEVRGMFVTGIDAPKKDKTPHTIYRFDAEGMRVGFLGALDRTLTEKELEALGPIDILIVPAGGKDVLAATGATEVIAQIEPRLVVPSYVTTEAGYGDVSALKRELSGSSEEVSKLKIARAGLPEEDMKLVIITNS</sequence>
<protein>
    <submittedName>
        <fullName evidence="1">Zn-dependent hydrolase of the beta-lactamase fold-like protein</fullName>
    </submittedName>
</protein>
<dbReference type="AlphaFoldDB" id="A0A0G1XHA0"/>
<dbReference type="PANTHER" id="PTHR39189">
    <property type="entry name" value="UPF0173 METAL-DEPENDENT HYDROLASE YTKL"/>
    <property type="match status" value="1"/>
</dbReference>
<evidence type="ECO:0000313" key="2">
    <source>
        <dbReference type="Proteomes" id="UP000034846"/>
    </source>
</evidence>
<accession>A0A0G1XHA0</accession>
<reference evidence="1 2" key="1">
    <citation type="journal article" date="2015" name="Nature">
        <title>rRNA introns, odd ribosomes, and small enigmatic genomes across a large radiation of phyla.</title>
        <authorList>
            <person name="Brown C.T."/>
            <person name="Hug L.A."/>
            <person name="Thomas B.C."/>
            <person name="Sharon I."/>
            <person name="Castelle C.J."/>
            <person name="Singh A."/>
            <person name="Wilkins M.J."/>
            <person name="Williams K.H."/>
            <person name="Banfield J.F."/>
        </authorList>
    </citation>
    <scope>NUCLEOTIDE SEQUENCE [LARGE SCALE GENOMIC DNA]</scope>
</reference>
<dbReference type="Pfam" id="PF13483">
    <property type="entry name" value="Lactamase_B_3"/>
    <property type="match status" value="1"/>
</dbReference>
<organism evidence="1 2">
    <name type="scientific">Candidatus Uhrbacteria bacterium GW2011_GWD2_52_7</name>
    <dbReference type="NCBI Taxonomy" id="1618989"/>
    <lineage>
        <taxon>Bacteria</taxon>
        <taxon>Candidatus Uhriibacteriota</taxon>
    </lineage>
</organism>
<evidence type="ECO:0000313" key="1">
    <source>
        <dbReference type="EMBL" id="KKW30341.1"/>
    </source>
</evidence>
<dbReference type="PANTHER" id="PTHR39189:SF1">
    <property type="entry name" value="UPF0173 METAL-DEPENDENT HYDROLASE YTKL"/>
    <property type="match status" value="1"/>
</dbReference>
<comment type="caution">
    <text evidence="1">The sequence shown here is derived from an EMBL/GenBank/DDBJ whole genome shotgun (WGS) entry which is preliminary data.</text>
</comment>